<dbReference type="WBParaSite" id="nOo.2.0.1.t13495-RA">
    <property type="protein sequence ID" value="nOo.2.0.1.t13495-RA"/>
    <property type="gene ID" value="nOo.2.0.1.g13495"/>
</dbReference>
<organism evidence="3">
    <name type="scientific">Onchocerca ochengi</name>
    <name type="common">Filarial nematode worm</name>
    <dbReference type="NCBI Taxonomy" id="42157"/>
    <lineage>
        <taxon>Eukaryota</taxon>
        <taxon>Metazoa</taxon>
        <taxon>Ecdysozoa</taxon>
        <taxon>Nematoda</taxon>
        <taxon>Chromadorea</taxon>
        <taxon>Rhabditida</taxon>
        <taxon>Spirurina</taxon>
        <taxon>Spiruromorpha</taxon>
        <taxon>Filarioidea</taxon>
        <taxon>Onchocercidae</taxon>
        <taxon>Onchocerca</taxon>
    </lineage>
</organism>
<dbReference type="PANTHER" id="PTHR45786:SF74">
    <property type="entry name" value="ATP-DEPENDENT DNA HELICASE"/>
    <property type="match status" value="1"/>
</dbReference>
<dbReference type="PANTHER" id="PTHR45786">
    <property type="entry name" value="DNA BINDING PROTEIN-LIKE"/>
    <property type="match status" value="1"/>
</dbReference>
<reference evidence="1 2" key="2">
    <citation type="submission" date="2018-08" db="EMBL/GenBank/DDBJ databases">
        <authorList>
            <person name="Laetsch R D."/>
            <person name="Stevens L."/>
            <person name="Kumar S."/>
            <person name="Blaxter L. M."/>
        </authorList>
    </citation>
    <scope>NUCLEOTIDE SEQUENCE [LARGE SCALE GENOMIC DNA]</scope>
</reference>
<accession>A0A182EZ86</accession>
<name>A0A182EZ86_ONCOC</name>
<evidence type="ECO:0000313" key="3">
    <source>
        <dbReference type="WBParaSite" id="nOo.2.0.1.t13495-RA"/>
    </source>
</evidence>
<proteinExistence type="predicted"/>
<dbReference type="STRING" id="42157.A0A182EZ86"/>
<dbReference type="Proteomes" id="UP000271087">
    <property type="component" value="Unassembled WGS sequence"/>
</dbReference>
<sequence length="159" mass="18066">MCCVAGKIRLPQLEEPPELLKTLLAGYSDELKRFLSKIRKYNSCFQMTSFGAEIVTTQFMPTFKVKGQLYHKVGSSLPLPDGQHKFLPMYFIGDSNDELNARCGIHTDIERSIVSQLQQLFNEKNNLVRSFKAAIDMMPSDTHRIVIHVDKITGAQFDP</sequence>
<dbReference type="EMBL" id="UYRW01015833">
    <property type="protein sequence ID" value="VDN02485.1"/>
    <property type="molecule type" value="Genomic_DNA"/>
</dbReference>
<dbReference type="AlphaFoldDB" id="A0A182EZ86"/>
<keyword evidence="2" id="KW-1185">Reference proteome</keyword>
<evidence type="ECO:0000313" key="1">
    <source>
        <dbReference type="EMBL" id="VDN02485.1"/>
    </source>
</evidence>
<dbReference type="OrthoDB" id="10051381at2759"/>
<protein>
    <submittedName>
        <fullName evidence="3">Helitron_like_N domain-containing protein</fullName>
    </submittedName>
</protein>
<evidence type="ECO:0000313" key="2">
    <source>
        <dbReference type="Proteomes" id="UP000271087"/>
    </source>
</evidence>
<gene>
    <name evidence="1" type="ORF">NOO_LOCUS13495</name>
</gene>
<reference evidence="3" key="1">
    <citation type="submission" date="2016-06" db="UniProtKB">
        <authorList>
            <consortium name="WormBaseParasite"/>
        </authorList>
    </citation>
    <scope>IDENTIFICATION</scope>
</reference>